<feature type="compositionally biased region" description="Polar residues" evidence="1">
    <location>
        <begin position="101"/>
        <end position="115"/>
    </location>
</feature>
<dbReference type="AlphaFoldDB" id="A0A0A8LCJ3"/>
<gene>
    <name evidence="4" type="ORF">KLDO_g4193</name>
</gene>
<dbReference type="CDD" id="cd14279">
    <property type="entry name" value="CUE"/>
    <property type="match status" value="1"/>
</dbReference>
<dbReference type="InterPro" id="IPR036063">
    <property type="entry name" value="Smr_dom_sf"/>
</dbReference>
<dbReference type="GO" id="GO:0043130">
    <property type="term" value="F:ubiquitin binding"/>
    <property type="evidence" value="ECO:0007669"/>
    <property type="project" value="InterPro"/>
</dbReference>
<evidence type="ECO:0000256" key="1">
    <source>
        <dbReference type="SAM" id="MobiDB-lite"/>
    </source>
</evidence>
<dbReference type="InterPro" id="IPR002625">
    <property type="entry name" value="Smr_dom"/>
</dbReference>
<feature type="domain" description="CUE" evidence="3">
    <location>
        <begin position="50"/>
        <end position="93"/>
    </location>
</feature>
<dbReference type="InterPro" id="IPR009060">
    <property type="entry name" value="UBA-like_sf"/>
</dbReference>
<dbReference type="EMBL" id="CCBQ010000045">
    <property type="protein sequence ID" value="CDO95972.1"/>
    <property type="molecule type" value="Genomic_DNA"/>
</dbReference>
<evidence type="ECO:0000259" key="2">
    <source>
        <dbReference type="PROSITE" id="PS50828"/>
    </source>
</evidence>
<evidence type="ECO:0000313" key="4">
    <source>
        <dbReference type="EMBL" id="CDO95972.1"/>
    </source>
</evidence>
<comment type="caution">
    <text evidence="4">The sequence shown here is derived from an EMBL/GenBank/DDBJ whole genome shotgun (WGS) entry which is preliminary data.</text>
</comment>
<accession>A0A0A8LCJ3</accession>
<dbReference type="PANTHER" id="PTHR46535">
    <property type="entry name" value="NEDD4-BINDING PROTEIN 2"/>
    <property type="match status" value="1"/>
</dbReference>
<reference evidence="4 5" key="1">
    <citation type="submission" date="2014-03" db="EMBL/GenBank/DDBJ databases">
        <title>The genome of Kluyveromyces dobzhanskii.</title>
        <authorList>
            <person name="Nystedt B."/>
            <person name="Astrom S."/>
        </authorList>
    </citation>
    <scope>NUCLEOTIDE SEQUENCE [LARGE SCALE GENOMIC DNA]</scope>
    <source>
        <strain evidence="4 5">CBS 2104</strain>
    </source>
</reference>
<dbReference type="SUPFAM" id="SSF46934">
    <property type="entry name" value="UBA-like"/>
    <property type="match status" value="1"/>
</dbReference>
<dbReference type="SMART" id="SM00546">
    <property type="entry name" value="CUE"/>
    <property type="match status" value="2"/>
</dbReference>
<evidence type="ECO:0000313" key="5">
    <source>
        <dbReference type="Proteomes" id="UP000031516"/>
    </source>
</evidence>
<dbReference type="PANTHER" id="PTHR46535:SF1">
    <property type="entry name" value="NEDD4-BINDING PROTEIN 2"/>
    <property type="match status" value="1"/>
</dbReference>
<dbReference type="Gene3D" id="3.30.1370.110">
    <property type="match status" value="1"/>
</dbReference>
<dbReference type="InterPro" id="IPR052772">
    <property type="entry name" value="Endo/PolyKinase_Domain-Protein"/>
</dbReference>
<feature type="domain" description="Smr" evidence="2">
    <location>
        <begin position="368"/>
        <end position="459"/>
    </location>
</feature>
<name>A0A0A8LCJ3_9SACH</name>
<protein>
    <submittedName>
        <fullName evidence="4">WGS project CCBQ000000000 data, contig 00015</fullName>
    </submittedName>
</protein>
<sequence length="465" mass="53175">MEHNVEILRQLFPDLTDTKLRNALTSSNDDVNLAGSILLSEARCHPTETEQHDELDALLNMFPSVPKVSIQQALDVAKGDIDEAIHDLLCINTLSLEERNSQQSNNDQAKSSQLPKDSDWNRMNENLKIIMTYGGVPRNVAQDLYIGHRFDPIWALIQLIFTYEDLVVKYRSSPPGSQQRTSDLMKSTGRVQSQTGFAHQRLRNNDSSSKIQTYVPREPSVFYQERSYKFDPSDSTGVELNELIQGDSKLRAINHKFMIKTLEYFNGEVAPTVSLAILIVERKYAKYTGKYTLNLGDKPLRTTSAVKQLKVHHVSPSTLVNRIEFKNARVKPLDVTTPTRFNQSQFRNLDHYHVGAKMIQNIMTNMTIDFHGWYPEDAQLVTAECLKKWWRQELSSRELNNQRWNQIQAMNVPDITVITGRGLHSAGGVPKVRNRIKKFLIDNNYNFIEESSLFIVNGKKRSAIP</sequence>
<dbReference type="PROSITE" id="PS51140">
    <property type="entry name" value="CUE"/>
    <property type="match status" value="1"/>
</dbReference>
<dbReference type="SMART" id="SM00463">
    <property type="entry name" value="SMR"/>
    <property type="match status" value="1"/>
</dbReference>
<dbReference type="OrthoDB" id="4080456at2759"/>
<dbReference type="Proteomes" id="UP000031516">
    <property type="component" value="Unassembled WGS sequence"/>
</dbReference>
<feature type="region of interest" description="Disordered" evidence="1">
    <location>
        <begin position="99"/>
        <end position="119"/>
    </location>
</feature>
<dbReference type="InterPro" id="IPR003892">
    <property type="entry name" value="CUE"/>
</dbReference>
<keyword evidence="5" id="KW-1185">Reference proteome</keyword>
<proteinExistence type="predicted"/>
<dbReference type="PROSITE" id="PS50828">
    <property type="entry name" value="SMR"/>
    <property type="match status" value="1"/>
</dbReference>
<dbReference type="Pfam" id="PF02845">
    <property type="entry name" value="CUE"/>
    <property type="match status" value="1"/>
</dbReference>
<organism evidence="4 5">
    <name type="scientific">Kluyveromyces dobzhanskii CBS 2104</name>
    <dbReference type="NCBI Taxonomy" id="1427455"/>
    <lineage>
        <taxon>Eukaryota</taxon>
        <taxon>Fungi</taxon>
        <taxon>Dikarya</taxon>
        <taxon>Ascomycota</taxon>
        <taxon>Saccharomycotina</taxon>
        <taxon>Saccharomycetes</taxon>
        <taxon>Saccharomycetales</taxon>
        <taxon>Saccharomycetaceae</taxon>
        <taxon>Kluyveromyces</taxon>
    </lineage>
</organism>
<dbReference type="GO" id="GO:0004519">
    <property type="term" value="F:endonuclease activity"/>
    <property type="evidence" value="ECO:0007669"/>
    <property type="project" value="TreeGrafter"/>
</dbReference>
<dbReference type="SUPFAM" id="SSF160443">
    <property type="entry name" value="SMR domain-like"/>
    <property type="match status" value="1"/>
</dbReference>
<dbReference type="GO" id="GO:0005634">
    <property type="term" value="C:nucleus"/>
    <property type="evidence" value="ECO:0007669"/>
    <property type="project" value="TreeGrafter"/>
</dbReference>
<evidence type="ECO:0000259" key="3">
    <source>
        <dbReference type="PROSITE" id="PS51140"/>
    </source>
</evidence>